<gene>
    <name evidence="1" type="ORF">ACFQ63_33190</name>
</gene>
<proteinExistence type="predicted"/>
<reference evidence="1 2" key="1">
    <citation type="submission" date="2024-09" db="EMBL/GenBank/DDBJ databases">
        <title>The Natural Products Discovery Center: Release of the First 8490 Sequenced Strains for Exploring Actinobacteria Biosynthetic Diversity.</title>
        <authorList>
            <person name="Kalkreuter E."/>
            <person name="Kautsar S.A."/>
            <person name="Yang D."/>
            <person name="Bader C.D."/>
            <person name="Teijaro C.N."/>
            <person name="Fluegel L."/>
            <person name="Davis C.M."/>
            <person name="Simpson J.R."/>
            <person name="Lauterbach L."/>
            <person name="Steele A.D."/>
            <person name="Gui C."/>
            <person name="Meng S."/>
            <person name="Li G."/>
            <person name="Viehrig K."/>
            <person name="Ye F."/>
            <person name="Su P."/>
            <person name="Kiefer A.F."/>
            <person name="Nichols A."/>
            <person name="Cepeda A.J."/>
            <person name="Yan W."/>
            <person name="Fan B."/>
            <person name="Jiang Y."/>
            <person name="Adhikari A."/>
            <person name="Zheng C.-J."/>
            <person name="Schuster L."/>
            <person name="Cowan T.M."/>
            <person name="Smanski M.J."/>
            <person name="Chevrette M.G."/>
            <person name="De Carvalho L.P.S."/>
            <person name="Shen B."/>
        </authorList>
    </citation>
    <scope>NUCLEOTIDE SEQUENCE [LARGE SCALE GENOMIC DNA]</scope>
    <source>
        <strain evidence="1 2">NPDC056472</strain>
    </source>
</reference>
<dbReference type="RefSeq" id="WP_386251235.1">
    <property type="nucleotide sequence ID" value="NZ_JBHTRV010000035.1"/>
</dbReference>
<sequence>MDPHALLDNPALWHLLDEAARLSRGRGTLDCGTESLRRLSSRIDGETAKAVFKASGLDV</sequence>
<accession>A0ABW6J3M7</accession>
<evidence type="ECO:0000313" key="1">
    <source>
        <dbReference type="EMBL" id="MFE5984536.1"/>
    </source>
</evidence>
<organism evidence="1 2">
    <name type="scientific">Streptomyces wedmorensis</name>
    <dbReference type="NCBI Taxonomy" id="43759"/>
    <lineage>
        <taxon>Bacteria</taxon>
        <taxon>Bacillati</taxon>
        <taxon>Actinomycetota</taxon>
        <taxon>Actinomycetes</taxon>
        <taxon>Kitasatosporales</taxon>
        <taxon>Streptomycetaceae</taxon>
        <taxon>Streptomyces</taxon>
    </lineage>
</organism>
<name>A0ABW6J3M7_STRWE</name>
<comment type="caution">
    <text evidence="1">The sequence shown here is derived from an EMBL/GenBank/DDBJ whole genome shotgun (WGS) entry which is preliminary data.</text>
</comment>
<evidence type="ECO:0000313" key="2">
    <source>
        <dbReference type="Proteomes" id="UP001600424"/>
    </source>
</evidence>
<keyword evidence="2" id="KW-1185">Reference proteome</keyword>
<protein>
    <submittedName>
        <fullName evidence="1">Uncharacterized protein</fullName>
    </submittedName>
</protein>
<dbReference type="Proteomes" id="UP001600424">
    <property type="component" value="Unassembled WGS sequence"/>
</dbReference>
<dbReference type="EMBL" id="JBHTRV010000035">
    <property type="protein sequence ID" value="MFE5984536.1"/>
    <property type="molecule type" value="Genomic_DNA"/>
</dbReference>